<feature type="region of interest" description="Disordered" evidence="1">
    <location>
        <begin position="515"/>
        <end position="613"/>
    </location>
</feature>
<feature type="transmembrane region" description="Helical" evidence="2">
    <location>
        <begin position="203"/>
        <end position="224"/>
    </location>
</feature>
<feature type="compositionally biased region" description="Low complexity" evidence="1">
    <location>
        <begin position="547"/>
        <end position="561"/>
    </location>
</feature>
<dbReference type="RefSeq" id="WP_163487608.1">
    <property type="nucleotide sequence ID" value="NZ_CP048739.1"/>
</dbReference>
<dbReference type="InterPro" id="IPR025403">
    <property type="entry name" value="TgpA-like_C"/>
</dbReference>
<feature type="transmembrane region" description="Helical" evidence="2">
    <location>
        <begin position="48"/>
        <end position="67"/>
    </location>
</feature>
<organism evidence="4 5">
    <name type="scientific">Halogeometricum borinquense</name>
    <dbReference type="NCBI Taxonomy" id="60847"/>
    <lineage>
        <taxon>Archaea</taxon>
        <taxon>Methanobacteriati</taxon>
        <taxon>Methanobacteriota</taxon>
        <taxon>Stenosarchaea group</taxon>
        <taxon>Halobacteria</taxon>
        <taxon>Halobacteriales</taxon>
        <taxon>Haloferacaceae</taxon>
        <taxon>Halogeometricum</taxon>
    </lineage>
</organism>
<sequence length="746" mass="79326">MSSETRDTNASFSIDAISVPRAVALVGILVLTWSYVSVLYYVTNVVGGSSQLLFVVVGSLALATLVGSFVSVRTALGVTAVLLVGGFTVYVFTLPQSQLELLTPARLLSDTVALLTGLSILRLTGAGVWAMAVAPGPVFLSWYLAVRRQYVWGVAVGGVALGLFVLTSDAGQLTTLVGVAGGTVTVAASTFERYGAGIAQLDVMSMVLAAMIVLAATISVVPGAEGSPLLPDRGSPTVEGSLVNSPDRLNIVGSIRLSPNVRFTVNSPQSSYWETAAYDRYTGDGWVRTGSTDPYNGRLRGPVGASQTVQQQVTAKGTISILPAAWKPVRIDGPIASETEVTAQGNLRPTTSLREGESYRVTSEVPLYTTAQLRRSGTNYPDDIEAAYLQLPDSTSDRVRARAAAVTADADNPYDKAVAIEQTLEAEKRYSLSVPQPSGDIADSFLFEMDAGYCTYYATTMVVMLRSQGVPARFVTGYTPGQQVSENEYVVRGLDSHAWVEVYFEDVGWVRFDPTPSGPRQTAENARVAEARQNGEPNVDVGGSEETATPTPTPTATAAATGTEDDTNNTPTPSDALEPSGSGVNATPPPGSVPGLGSAVTSAGDGGLPGPDLPPQRTFALGLVALIGLVAGARRTGVTERAYRALWLRYQGTRRTPEDDTIRAYRRLEYVLERRYRPRRTGETPRAYLQSLSRVGLDADVARVGDAYERARYGDGVARETADDAIATVDRLVRETTPLLGRLSNR</sequence>
<dbReference type="PANTHER" id="PTHR42736">
    <property type="entry name" value="PROTEIN-GLUTAMINE GAMMA-GLUTAMYLTRANSFERASE"/>
    <property type="match status" value="1"/>
</dbReference>
<dbReference type="InterPro" id="IPR002931">
    <property type="entry name" value="Transglutaminase-like"/>
</dbReference>
<reference evidence="4 5" key="1">
    <citation type="submission" date="2020-02" db="EMBL/GenBank/DDBJ databases">
        <title>Whole genome sequence of Halogeometricum borinquense strain wsp4.</title>
        <authorList>
            <person name="Verma D.K."/>
            <person name="Gopal K."/>
            <person name="Prasad E.S."/>
        </authorList>
    </citation>
    <scope>NUCLEOTIDE SEQUENCE [LARGE SCALE GENOMIC DNA]</scope>
    <source>
        <strain evidence="5">wsp4</strain>
    </source>
</reference>
<feature type="transmembrane region" description="Helical" evidence="2">
    <location>
        <begin position="74"/>
        <end position="92"/>
    </location>
</feature>
<proteinExistence type="predicted"/>
<dbReference type="AlphaFoldDB" id="A0A6C0UK41"/>
<dbReference type="SMART" id="SM00460">
    <property type="entry name" value="TGc"/>
    <property type="match status" value="1"/>
</dbReference>
<evidence type="ECO:0000259" key="3">
    <source>
        <dbReference type="SMART" id="SM00460"/>
    </source>
</evidence>
<dbReference type="InterPro" id="IPR038765">
    <property type="entry name" value="Papain-like_cys_pep_sf"/>
</dbReference>
<feature type="transmembrane region" description="Helical" evidence="2">
    <location>
        <begin position="112"/>
        <end position="143"/>
    </location>
</feature>
<gene>
    <name evidence="4" type="ORF">G3I44_17320</name>
</gene>
<feature type="domain" description="Transglutaminase-like" evidence="3">
    <location>
        <begin position="446"/>
        <end position="516"/>
    </location>
</feature>
<dbReference type="Pfam" id="PF01841">
    <property type="entry name" value="Transglut_core"/>
    <property type="match status" value="1"/>
</dbReference>
<dbReference type="Proteomes" id="UP000465846">
    <property type="component" value="Chromosome"/>
</dbReference>
<dbReference type="Gene3D" id="3.10.620.30">
    <property type="match status" value="1"/>
</dbReference>
<keyword evidence="2" id="KW-0812">Transmembrane</keyword>
<dbReference type="Pfam" id="PF13559">
    <property type="entry name" value="DUF4129"/>
    <property type="match status" value="1"/>
</dbReference>
<evidence type="ECO:0000313" key="5">
    <source>
        <dbReference type="Proteomes" id="UP000465846"/>
    </source>
</evidence>
<feature type="transmembrane region" description="Helical" evidence="2">
    <location>
        <begin position="173"/>
        <end position="191"/>
    </location>
</feature>
<evidence type="ECO:0000256" key="2">
    <source>
        <dbReference type="SAM" id="Phobius"/>
    </source>
</evidence>
<dbReference type="GeneID" id="44081199"/>
<keyword evidence="2" id="KW-1133">Transmembrane helix</keyword>
<feature type="transmembrane region" description="Helical" evidence="2">
    <location>
        <begin position="21"/>
        <end position="42"/>
    </location>
</feature>
<dbReference type="PANTHER" id="PTHR42736:SF1">
    <property type="entry name" value="PROTEIN-GLUTAMINE GAMMA-GLUTAMYLTRANSFERASE"/>
    <property type="match status" value="1"/>
</dbReference>
<name>A0A6C0UK41_9EURY</name>
<feature type="transmembrane region" description="Helical" evidence="2">
    <location>
        <begin position="150"/>
        <end position="167"/>
    </location>
</feature>
<accession>A0A6C0UK41</accession>
<dbReference type="InterPro" id="IPR021878">
    <property type="entry name" value="TgpA_N"/>
</dbReference>
<keyword evidence="2" id="KW-0472">Membrane</keyword>
<evidence type="ECO:0000313" key="4">
    <source>
        <dbReference type="EMBL" id="QIB75884.1"/>
    </source>
</evidence>
<dbReference type="InterPro" id="IPR052901">
    <property type="entry name" value="Bact_TGase-like"/>
</dbReference>
<dbReference type="SUPFAM" id="SSF54001">
    <property type="entry name" value="Cysteine proteinases"/>
    <property type="match status" value="1"/>
</dbReference>
<dbReference type="Pfam" id="PF11992">
    <property type="entry name" value="TgpA_N"/>
    <property type="match status" value="1"/>
</dbReference>
<dbReference type="EMBL" id="CP048739">
    <property type="protein sequence ID" value="QIB75884.1"/>
    <property type="molecule type" value="Genomic_DNA"/>
</dbReference>
<evidence type="ECO:0000256" key="1">
    <source>
        <dbReference type="SAM" id="MobiDB-lite"/>
    </source>
</evidence>
<protein>
    <submittedName>
        <fullName evidence="4">DUF4129 domain-containing protein</fullName>
    </submittedName>
</protein>